<comment type="caution">
    <text evidence="7">The sequence shown here is derived from an EMBL/GenBank/DDBJ whole genome shotgun (WGS) entry which is preliminary data.</text>
</comment>
<gene>
    <name evidence="7" type="ORF">D0Z08_21775</name>
</gene>
<proteinExistence type="predicted"/>
<dbReference type="OrthoDB" id="4709966at2"/>
<dbReference type="Pfam" id="PF00440">
    <property type="entry name" value="TetR_N"/>
    <property type="match status" value="1"/>
</dbReference>
<dbReference type="InterPro" id="IPR050109">
    <property type="entry name" value="HTH-type_TetR-like_transc_reg"/>
</dbReference>
<dbReference type="PANTHER" id="PTHR30055">
    <property type="entry name" value="HTH-TYPE TRANSCRIPTIONAL REGULATOR RUTR"/>
    <property type="match status" value="1"/>
</dbReference>
<organism evidence="7 8">
    <name type="scientific">Nocardioides immobilis</name>
    <dbReference type="NCBI Taxonomy" id="2049295"/>
    <lineage>
        <taxon>Bacteria</taxon>
        <taxon>Bacillati</taxon>
        <taxon>Actinomycetota</taxon>
        <taxon>Actinomycetes</taxon>
        <taxon>Propionibacteriales</taxon>
        <taxon>Nocardioidaceae</taxon>
        <taxon>Nocardioides</taxon>
    </lineage>
</organism>
<dbReference type="GO" id="GO:0003700">
    <property type="term" value="F:DNA-binding transcription factor activity"/>
    <property type="evidence" value="ECO:0007669"/>
    <property type="project" value="TreeGrafter"/>
</dbReference>
<dbReference type="InterPro" id="IPR001647">
    <property type="entry name" value="HTH_TetR"/>
</dbReference>
<dbReference type="SUPFAM" id="SSF48498">
    <property type="entry name" value="Tetracyclin repressor-like, C-terminal domain"/>
    <property type="match status" value="1"/>
</dbReference>
<keyword evidence="3" id="KW-0804">Transcription</keyword>
<evidence type="ECO:0000259" key="6">
    <source>
        <dbReference type="PROSITE" id="PS50977"/>
    </source>
</evidence>
<dbReference type="Gene3D" id="1.10.10.60">
    <property type="entry name" value="Homeodomain-like"/>
    <property type="match status" value="1"/>
</dbReference>
<keyword evidence="8" id="KW-1185">Reference proteome</keyword>
<feature type="domain" description="HTH tetR-type" evidence="6">
    <location>
        <begin position="34"/>
        <end position="94"/>
    </location>
</feature>
<name>A0A417XXF9_9ACTN</name>
<dbReference type="InterPro" id="IPR036271">
    <property type="entry name" value="Tet_transcr_reg_TetR-rel_C_sf"/>
</dbReference>
<dbReference type="EMBL" id="QXGH01000027">
    <property type="protein sequence ID" value="RHW25063.1"/>
    <property type="molecule type" value="Genomic_DNA"/>
</dbReference>
<evidence type="ECO:0000256" key="5">
    <source>
        <dbReference type="SAM" id="MobiDB-lite"/>
    </source>
</evidence>
<dbReference type="Gene3D" id="1.10.357.10">
    <property type="entry name" value="Tetracycline Repressor, domain 2"/>
    <property type="match status" value="1"/>
</dbReference>
<dbReference type="SUPFAM" id="SSF46689">
    <property type="entry name" value="Homeodomain-like"/>
    <property type="match status" value="1"/>
</dbReference>
<dbReference type="Pfam" id="PF13305">
    <property type="entry name" value="TetR_C_33"/>
    <property type="match status" value="1"/>
</dbReference>
<keyword evidence="1" id="KW-0805">Transcription regulation</keyword>
<feature type="region of interest" description="Disordered" evidence="5">
    <location>
        <begin position="234"/>
        <end position="259"/>
    </location>
</feature>
<dbReference type="AlphaFoldDB" id="A0A417XXF9"/>
<evidence type="ECO:0000313" key="7">
    <source>
        <dbReference type="EMBL" id="RHW25063.1"/>
    </source>
</evidence>
<evidence type="ECO:0000256" key="1">
    <source>
        <dbReference type="ARBA" id="ARBA00023015"/>
    </source>
</evidence>
<dbReference type="PROSITE" id="PS50977">
    <property type="entry name" value="HTH_TETR_2"/>
    <property type="match status" value="1"/>
</dbReference>
<protein>
    <submittedName>
        <fullName evidence="7">TetR/AcrR family transcriptional regulator</fullName>
    </submittedName>
</protein>
<accession>A0A417XXF9</accession>
<evidence type="ECO:0000313" key="8">
    <source>
        <dbReference type="Proteomes" id="UP000283644"/>
    </source>
</evidence>
<dbReference type="InterPro" id="IPR025996">
    <property type="entry name" value="MT1864/Rv1816-like_C"/>
</dbReference>
<evidence type="ECO:0000256" key="2">
    <source>
        <dbReference type="ARBA" id="ARBA00023125"/>
    </source>
</evidence>
<dbReference type="PANTHER" id="PTHR30055:SF209">
    <property type="entry name" value="POSSIBLE TRANSCRIPTIONAL REGULATORY PROTEIN (PROBABLY TETR-FAMILY)"/>
    <property type="match status" value="1"/>
</dbReference>
<feature type="region of interest" description="Disordered" evidence="5">
    <location>
        <begin position="1"/>
        <end position="33"/>
    </location>
</feature>
<reference evidence="7 8" key="1">
    <citation type="submission" date="2018-09" db="EMBL/GenBank/DDBJ databases">
        <title>Genome sequencing of Nocardioides immobilis CCTCC AB 2017083 for comparison to Nocardioides silvaticus.</title>
        <authorList>
            <person name="Li C."/>
            <person name="Wang G."/>
        </authorList>
    </citation>
    <scope>NUCLEOTIDE SEQUENCE [LARGE SCALE GENOMIC DNA]</scope>
    <source>
        <strain evidence="7 8">CCTCC AB 2017083</strain>
    </source>
</reference>
<evidence type="ECO:0000256" key="3">
    <source>
        <dbReference type="ARBA" id="ARBA00023163"/>
    </source>
</evidence>
<evidence type="ECO:0000256" key="4">
    <source>
        <dbReference type="PROSITE-ProRule" id="PRU00335"/>
    </source>
</evidence>
<keyword evidence="2 4" id="KW-0238">DNA-binding</keyword>
<dbReference type="InterPro" id="IPR009057">
    <property type="entry name" value="Homeodomain-like_sf"/>
</dbReference>
<feature type="DNA-binding region" description="H-T-H motif" evidence="4">
    <location>
        <begin position="57"/>
        <end position="76"/>
    </location>
</feature>
<dbReference type="GO" id="GO:0000976">
    <property type="term" value="F:transcription cis-regulatory region binding"/>
    <property type="evidence" value="ECO:0007669"/>
    <property type="project" value="TreeGrafter"/>
</dbReference>
<dbReference type="Proteomes" id="UP000283644">
    <property type="component" value="Unassembled WGS sequence"/>
</dbReference>
<sequence>MLFPAADNPHPTRPSRRSDTLPTAPGLTSRPARAQAVDQLVDATIRLLATEGPSQIKARSVAAAAQLSTSAVYYHVGGIPELFQAVVDRGFAELARAFDSTSPSDDPVADLFGMALATRHLAQSNPHLYDLMFGLSTRGSYRPSEPRRDHDRSEAFRTAYARLVQTATRLISSGRVRADEDPELIADQLWSCVHGFVTLELAGHFTQLNDPVRERLQPLTVCVFVGHGDTAERASASHDSVRVAPPTAVSRVGPDTVGD</sequence>